<sequence length="112" mass="12258">MQLTHSIALDFGRDTLPITIFAKQYDKESRFVEIVPLECGKDYTLESGVTARLQLTKPDGHTVLKTATIANGVIKVELTEQTLAVAGTAVAEIGLYKGNSLLSSQIFYIEIK</sequence>
<proteinExistence type="predicted"/>
<organism evidence="2">
    <name type="scientific">human gut metagenome</name>
    <dbReference type="NCBI Taxonomy" id="408170"/>
    <lineage>
        <taxon>unclassified sequences</taxon>
        <taxon>metagenomes</taxon>
        <taxon>organismal metagenomes</taxon>
    </lineage>
</organism>
<dbReference type="Pfam" id="PF10651">
    <property type="entry name" value="BppU_N"/>
    <property type="match status" value="1"/>
</dbReference>
<comment type="caution">
    <text evidence="2">The sequence shown here is derived from an EMBL/GenBank/DDBJ whole genome shotgun (WGS) entry which is preliminary data.</text>
</comment>
<reference evidence="2" key="1">
    <citation type="journal article" date="2013" name="Environ. Microbiol.">
        <title>Microbiota from the distal guts of lean and obese adolescents exhibit partial functional redundancy besides clear differences in community structure.</title>
        <authorList>
            <person name="Ferrer M."/>
            <person name="Ruiz A."/>
            <person name="Lanza F."/>
            <person name="Haange S.B."/>
            <person name="Oberbach A."/>
            <person name="Till H."/>
            <person name="Bargiela R."/>
            <person name="Campoy C."/>
            <person name="Segura M.T."/>
            <person name="Richter M."/>
            <person name="von Bergen M."/>
            <person name="Seifert J."/>
            <person name="Suarez A."/>
        </authorList>
    </citation>
    <scope>NUCLEOTIDE SEQUENCE</scope>
</reference>
<name>K1S1J5_9ZZZZ</name>
<accession>K1S1J5</accession>
<dbReference type="InterPro" id="IPR018913">
    <property type="entry name" value="BppU_N"/>
</dbReference>
<gene>
    <name evidence="2" type="ORF">OBE_11987</name>
</gene>
<feature type="non-terminal residue" evidence="2">
    <location>
        <position position="112"/>
    </location>
</feature>
<dbReference type="Gene3D" id="2.60.40.3350">
    <property type="match status" value="1"/>
</dbReference>
<evidence type="ECO:0000259" key="1">
    <source>
        <dbReference type="Pfam" id="PF10651"/>
    </source>
</evidence>
<dbReference type="AlphaFoldDB" id="K1S1J5"/>
<protein>
    <recommendedName>
        <fullName evidence="1">BppU N-terminal domain-containing protein</fullName>
    </recommendedName>
</protein>
<dbReference type="EMBL" id="AJWZ01008254">
    <property type="protein sequence ID" value="EKC54622.1"/>
    <property type="molecule type" value="Genomic_DNA"/>
</dbReference>
<evidence type="ECO:0000313" key="2">
    <source>
        <dbReference type="EMBL" id="EKC54622.1"/>
    </source>
</evidence>
<feature type="domain" description="BppU N-terminal" evidence="1">
    <location>
        <begin position="10"/>
        <end position="111"/>
    </location>
</feature>